<dbReference type="AlphaFoldDB" id="A1S1V9"/>
<accession>A1S1V9</accession>
<dbReference type="EMBL" id="CP000507">
    <property type="protein sequence ID" value="ABL98365.1"/>
    <property type="molecule type" value="Genomic_DNA"/>
</dbReference>
<feature type="signal peptide" evidence="1">
    <location>
        <begin position="1"/>
        <end position="24"/>
    </location>
</feature>
<dbReference type="RefSeq" id="WP_011758276.1">
    <property type="nucleotide sequence ID" value="NC_008700.1"/>
</dbReference>
<evidence type="ECO:0000313" key="2">
    <source>
        <dbReference type="EMBL" id="ABL98365.1"/>
    </source>
</evidence>
<sequence>MQHRKVVSALLLCAIATVAPPAWAIALFELTPSQCAVDEGDCSVRVTLAWQAEVQQSVCIEVLGESEALYCDLPASHTAWSLDISSSSDVEFRLLGQDNLPLASVSLRVLHIPKRKPRQRAAWSLF</sequence>
<dbReference type="Proteomes" id="UP000009175">
    <property type="component" value="Chromosome"/>
</dbReference>
<dbReference type="eggNOG" id="ENOG502ZV0D">
    <property type="taxonomic scope" value="Bacteria"/>
</dbReference>
<dbReference type="InterPro" id="IPR021559">
    <property type="entry name" value="DUF3019"/>
</dbReference>
<keyword evidence="1" id="KW-0732">Signal</keyword>
<name>A1S1V9_SHEAM</name>
<proteinExistence type="predicted"/>
<evidence type="ECO:0000256" key="1">
    <source>
        <dbReference type="SAM" id="SignalP"/>
    </source>
</evidence>
<protein>
    <recommendedName>
        <fullName evidence="4">DUF3019 domain-containing protein</fullName>
    </recommendedName>
</protein>
<gene>
    <name evidence="2" type="ordered locus">Sama_0153</name>
</gene>
<organism evidence="2 3">
    <name type="scientific">Shewanella amazonensis (strain ATCC BAA-1098 / SB2B)</name>
    <dbReference type="NCBI Taxonomy" id="326297"/>
    <lineage>
        <taxon>Bacteria</taxon>
        <taxon>Pseudomonadati</taxon>
        <taxon>Pseudomonadota</taxon>
        <taxon>Gammaproteobacteria</taxon>
        <taxon>Alteromonadales</taxon>
        <taxon>Shewanellaceae</taxon>
        <taxon>Shewanella</taxon>
    </lineage>
</organism>
<dbReference type="HOGENOM" id="CLU_1980043_0_0_6"/>
<feature type="chain" id="PRO_5002636319" description="DUF3019 domain-containing protein" evidence="1">
    <location>
        <begin position="25"/>
        <end position="126"/>
    </location>
</feature>
<dbReference type="STRING" id="326297.Sama_0153"/>
<reference evidence="2 3" key="1">
    <citation type="submission" date="2006-12" db="EMBL/GenBank/DDBJ databases">
        <title>Complete sequence of Shewanella amazonensis SB2B.</title>
        <authorList>
            <consortium name="US DOE Joint Genome Institute"/>
            <person name="Copeland A."/>
            <person name="Lucas S."/>
            <person name="Lapidus A."/>
            <person name="Barry K."/>
            <person name="Detter J.C."/>
            <person name="Glavina del Rio T."/>
            <person name="Hammon N."/>
            <person name="Israni S."/>
            <person name="Dalin E."/>
            <person name="Tice H."/>
            <person name="Pitluck S."/>
            <person name="Munk A.C."/>
            <person name="Brettin T."/>
            <person name="Bruce D."/>
            <person name="Han C."/>
            <person name="Tapia R."/>
            <person name="Gilna P."/>
            <person name="Schmutz J."/>
            <person name="Larimer F."/>
            <person name="Land M."/>
            <person name="Hauser L."/>
            <person name="Kyrpides N."/>
            <person name="Mikhailova N."/>
            <person name="Fredrickson J."/>
            <person name="Richardson P."/>
        </authorList>
    </citation>
    <scope>NUCLEOTIDE SEQUENCE [LARGE SCALE GENOMIC DNA]</scope>
    <source>
        <strain evidence="3">ATCC BAA-1098 / SB2B</strain>
    </source>
</reference>
<dbReference type="KEGG" id="saz:Sama_0153"/>
<evidence type="ECO:0000313" key="3">
    <source>
        <dbReference type="Proteomes" id="UP000009175"/>
    </source>
</evidence>
<dbReference type="OrthoDB" id="5772660at2"/>
<keyword evidence="3" id="KW-1185">Reference proteome</keyword>
<dbReference type="Pfam" id="PF11456">
    <property type="entry name" value="DUF3019"/>
    <property type="match status" value="1"/>
</dbReference>
<evidence type="ECO:0008006" key="4">
    <source>
        <dbReference type="Google" id="ProtNLM"/>
    </source>
</evidence>